<evidence type="ECO:0000313" key="2">
    <source>
        <dbReference type="Proteomes" id="UP001221757"/>
    </source>
</evidence>
<gene>
    <name evidence="1" type="ORF">B0H17DRAFT_1203841</name>
</gene>
<evidence type="ECO:0000313" key="1">
    <source>
        <dbReference type="EMBL" id="KAJ7686987.1"/>
    </source>
</evidence>
<organism evidence="1 2">
    <name type="scientific">Mycena rosella</name>
    <name type="common">Pink bonnet</name>
    <name type="synonym">Agaricus rosellus</name>
    <dbReference type="NCBI Taxonomy" id="1033263"/>
    <lineage>
        <taxon>Eukaryota</taxon>
        <taxon>Fungi</taxon>
        <taxon>Dikarya</taxon>
        <taxon>Basidiomycota</taxon>
        <taxon>Agaricomycotina</taxon>
        <taxon>Agaricomycetes</taxon>
        <taxon>Agaricomycetidae</taxon>
        <taxon>Agaricales</taxon>
        <taxon>Marasmiineae</taxon>
        <taxon>Mycenaceae</taxon>
        <taxon>Mycena</taxon>
    </lineage>
</organism>
<proteinExistence type="predicted"/>
<dbReference type="EMBL" id="JARKIE010000091">
    <property type="protein sequence ID" value="KAJ7686987.1"/>
    <property type="molecule type" value="Genomic_DNA"/>
</dbReference>
<name>A0AAD7DAZ5_MYCRO</name>
<protein>
    <submittedName>
        <fullName evidence="1">Uncharacterized protein</fullName>
    </submittedName>
</protein>
<sequence length="199" mass="21999">MRSLKMINVSFRQRPRVQCGNDSEAPTNGAPVITAAARAIKALCAMPISARPLLEHRSCDPSTFVVGSDATHLNAESKDYVLVRPPTLLPSSAFWSTCNPETRPCCSRALVRRHLPAQRTGHAFGIRRLRDRRRLGAVLPGRVRQRRRATSAFGAWPTSGGALPDAGRARATGKESFRSFQTYRVFHPCTCLRFVFLGL</sequence>
<keyword evidence="2" id="KW-1185">Reference proteome</keyword>
<comment type="caution">
    <text evidence="1">The sequence shown here is derived from an EMBL/GenBank/DDBJ whole genome shotgun (WGS) entry which is preliminary data.</text>
</comment>
<dbReference type="AlphaFoldDB" id="A0AAD7DAZ5"/>
<reference evidence="1" key="1">
    <citation type="submission" date="2023-03" db="EMBL/GenBank/DDBJ databases">
        <title>Massive genome expansion in bonnet fungi (Mycena s.s.) driven by repeated elements and novel gene families across ecological guilds.</title>
        <authorList>
            <consortium name="Lawrence Berkeley National Laboratory"/>
            <person name="Harder C.B."/>
            <person name="Miyauchi S."/>
            <person name="Viragh M."/>
            <person name="Kuo A."/>
            <person name="Thoen E."/>
            <person name="Andreopoulos B."/>
            <person name="Lu D."/>
            <person name="Skrede I."/>
            <person name="Drula E."/>
            <person name="Henrissat B."/>
            <person name="Morin E."/>
            <person name="Kohler A."/>
            <person name="Barry K."/>
            <person name="LaButti K."/>
            <person name="Morin E."/>
            <person name="Salamov A."/>
            <person name="Lipzen A."/>
            <person name="Mereny Z."/>
            <person name="Hegedus B."/>
            <person name="Baldrian P."/>
            <person name="Stursova M."/>
            <person name="Weitz H."/>
            <person name="Taylor A."/>
            <person name="Grigoriev I.V."/>
            <person name="Nagy L.G."/>
            <person name="Martin F."/>
            <person name="Kauserud H."/>
        </authorList>
    </citation>
    <scope>NUCLEOTIDE SEQUENCE</scope>
    <source>
        <strain evidence="1">CBHHK067</strain>
    </source>
</reference>
<accession>A0AAD7DAZ5</accession>
<dbReference type="Proteomes" id="UP001221757">
    <property type="component" value="Unassembled WGS sequence"/>
</dbReference>